<name>A0ABT0RP71_9SPHN</name>
<proteinExistence type="predicted"/>
<dbReference type="EMBL" id="JAMGBD010000001">
    <property type="protein sequence ID" value="MCL6684104.1"/>
    <property type="molecule type" value="Genomic_DNA"/>
</dbReference>
<sequence length="110" mass="12947">MNDEFDDHYARNDPFSVAEFQRTKLGKAVLATIEEHADRIRSAADAGEPPISFFEGFVSIVDERLHWSLIEWMIRDWLGPEYKRAGRKPVPLRTYRQGQCYERTRKERSS</sequence>
<evidence type="ECO:0008006" key="3">
    <source>
        <dbReference type="Google" id="ProtNLM"/>
    </source>
</evidence>
<evidence type="ECO:0000313" key="1">
    <source>
        <dbReference type="EMBL" id="MCL6684104.1"/>
    </source>
</evidence>
<keyword evidence="2" id="KW-1185">Reference proteome</keyword>
<gene>
    <name evidence="1" type="ORF">LZ536_09360</name>
</gene>
<accession>A0ABT0RP71</accession>
<dbReference type="Proteomes" id="UP001165363">
    <property type="component" value="Unassembled WGS sequence"/>
</dbReference>
<dbReference type="RefSeq" id="WP_249848400.1">
    <property type="nucleotide sequence ID" value="NZ_JAMGBD010000001.1"/>
</dbReference>
<protein>
    <recommendedName>
        <fullName evidence="3">Ferritin-like domain-containing protein</fullName>
    </recommendedName>
</protein>
<reference evidence="1" key="1">
    <citation type="submission" date="2022-05" db="EMBL/GenBank/DDBJ databases">
        <authorList>
            <person name="Jo J.-H."/>
            <person name="Im W.-T."/>
        </authorList>
    </citation>
    <scope>NUCLEOTIDE SEQUENCE</scope>
    <source>
        <strain evidence="1">SE158</strain>
    </source>
</reference>
<evidence type="ECO:0000313" key="2">
    <source>
        <dbReference type="Proteomes" id="UP001165363"/>
    </source>
</evidence>
<comment type="caution">
    <text evidence="1">The sequence shown here is derived from an EMBL/GenBank/DDBJ whole genome shotgun (WGS) entry which is preliminary data.</text>
</comment>
<organism evidence="1 2">
    <name type="scientific">Sphingomonas alba</name>
    <dbReference type="NCBI Taxonomy" id="2908208"/>
    <lineage>
        <taxon>Bacteria</taxon>
        <taxon>Pseudomonadati</taxon>
        <taxon>Pseudomonadota</taxon>
        <taxon>Alphaproteobacteria</taxon>
        <taxon>Sphingomonadales</taxon>
        <taxon>Sphingomonadaceae</taxon>
        <taxon>Sphingomonas</taxon>
    </lineage>
</organism>